<dbReference type="Proteomes" id="UP000005222">
    <property type="component" value="Chromosome C"/>
</dbReference>
<accession>G8YRH1</accession>
<evidence type="ECO:0000313" key="23">
    <source>
        <dbReference type="Proteomes" id="UP000005222"/>
    </source>
</evidence>
<dbReference type="InParanoid" id="G8YRH1"/>
<dbReference type="SUPFAM" id="SSF82919">
    <property type="entry name" value="Zn-finger domain of Sec23/24"/>
    <property type="match status" value="1"/>
</dbReference>
<evidence type="ECO:0000259" key="18">
    <source>
        <dbReference type="Pfam" id="PF04810"/>
    </source>
</evidence>
<evidence type="ECO:0000256" key="14">
    <source>
        <dbReference type="ARBA" id="ARBA00023329"/>
    </source>
</evidence>
<evidence type="ECO:0000256" key="15">
    <source>
        <dbReference type="ARBA" id="ARBA00025471"/>
    </source>
</evidence>
<dbReference type="Pfam" id="PF00626">
    <property type="entry name" value="Gelsolin"/>
    <property type="match status" value="1"/>
</dbReference>
<dbReference type="Gene3D" id="3.40.20.10">
    <property type="entry name" value="Severin"/>
    <property type="match status" value="1"/>
</dbReference>
<evidence type="ECO:0000256" key="6">
    <source>
        <dbReference type="ARBA" id="ARBA00022490"/>
    </source>
</evidence>
<keyword evidence="5 16" id="KW-0813">Transport</keyword>
<dbReference type="PANTHER" id="PTHR11141:SF0">
    <property type="entry name" value="PROTEIN TRANSPORT PROTEIN SEC23"/>
    <property type="match status" value="1"/>
</dbReference>
<dbReference type="GO" id="GO:0006886">
    <property type="term" value="P:intracellular protein transport"/>
    <property type="evidence" value="ECO:0007669"/>
    <property type="project" value="InterPro"/>
</dbReference>
<dbReference type="Gene3D" id="3.40.50.410">
    <property type="entry name" value="von Willebrand factor, type A domain"/>
    <property type="match status" value="1"/>
</dbReference>
<feature type="domain" description="Gelsolin-like" evidence="17">
    <location>
        <begin position="675"/>
        <end position="763"/>
    </location>
</feature>
<gene>
    <name evidence="22" type="primary">Piso0_000774</name>
    <name evidence="22" type="ORF">GNLVRS01_PISO0C03742g</name>
</gene>
<comment type="similarity">
    <text evidence="3 16">Belongs to the SEC23/SEC24 family. SEC23 subfamily.</text>
</comment>
<dbReference type="eggNOG" id="KOG1986">
    <property type="taxonomic scope" value="Eukaryota"/>
</dbReference>
<dbReference type="GO" id="GO:0030127">
    <property type="term" value="C:COPII vesicle coat"/>
    <property type="evidence" value="ECO:0007669"/>
    <property type="project" value="InterPro"/>
</dbReference>
<keyword evidence="9 16" id="KW-0862">Zinc</keyword>
<dbReference type="PANTHER" id="PTHR11141">
    <property type="entry name" value="PROTEIN TRANSPORT PROTEIN SEC23"/>
    <property type="match status" value="1"/>
</dbReference>
<dbReference type="SUPFAM" id="SSF82754">
    <property type="entry name" value="C-terminal, gelsolin-like domain of Sec23/24"/>
    <property type="match status" value="1"/>
</dbReference>
<dbReference type="Gene3D" id="2.60.40.1670">
    <property type="entry name" value="beta-sandwich domain of Sec23/24"/>
    <property type="match status" value="1"/>
</dbReference>
<keyword evidence="10 16" id="KW-0931">ER-Golgi transport</keyword>
<dbReference type="GO" id="GO:0090110">
    <property type="term" value="P:COPII-coated vesicle cargo loading"/>
    <property type="evidence" value="ECO:0007669"/>
    <property type="project" value="TreeGrafter"/>
</dbReference>
<dbReference type="Gene3D" id="2.30.30.380">
    <property type="entry name" value="Zn-finger domain of Sec23/24"/>
    <property type="match status" value="1"/>
</dbReference>
<dbReference type="SUPFAM" id="SSF81811">
    <property type="entry name" value="Helical domain of Sec23/24"/>
    <property type="match status" value="1"/>
</dbReference>
<evidence type="ECO:0000256" key="13">
    <source>
        <dbReference type="ARBA" id="ARBA00023136"/>
    </source>
</evidence>
<comment type="function">
    <text evidence="15 16">Component of the coat protein complex II (COPII) which promotes the formation of transport vesicles from the endoplasmic reticulum (ER). The coat has two main functions, the physical deformation of the endoplasmic reticulum membrane into vesicles and the selection of cargo molecules.</text>
</comment>
<evidence type="ECO:0000313" key="22">
    <source>
        <dbReference type="EMBL" id="CCE78158.1"/>
    </source>
</evidence>
<sequence>MDVYEKEEKDGIRLSWNCVPRSKLQHQRNIIPLAALYTPLSNKTPTDIYQADQIVICRQCRAFINPYVFVHEQQPDVWNCSFCHFPNRIPLQNGQIPPAGINSDSSTIEYVTGRVSRLPPIFFYVVDTCFEVEDLETAYASLKESIKTSLSLLPDDALVGFISYGKNVALHELTSDGFGRSHYFNGAKEYTSEQLQKALGLLSFGLRVHHEGANKPGASVDNILGAIASKFLQPVSRVEYQLSAIIDDLVPNLFPHPVMKERPMRATGSAINIAALLLHSILGDSGTTGGHLLCFIGGACTYGPGKIVGHFLKEPLRSHHDIDKSNSLQVPSVPLTQGSTKVDLSLVRHAKAFYEKITHRLVSLGISCNFFIGSYDQVGLYEMDEVCYKTGGSVVMCDSFNTAIFKQSLMKFFSKHEEDVYFDMGFNGSLECRTTLDLQIQGLIGTATALPPKKDVRYIDPTISKITIGEGNTNAWKLCSVNPQSTYAIYFDKGDSPSVGFSYIQFIFHYQHPSGELRLRVTTIPIAVLQDVDSANLEVGFDQEAATILMARESISKLQPMRDKSRANYGPADVLKQIDKVLIDYCARFSLYTKGSLESFRLSPTYAMLPQFIYYLRRSAFIQVFNNSPDETSYIRHIFMHEDVESSLIMVQPTLLSFDIDTFGTVDEETGDQKTEPDPVLLDSLSLGPSKILLLDTFFHILIYHGSRVAEWRKAGYQDMEEYEHFKEFLEAPKREAMSLLIERFPLPRFIDCDEGGSQARFLMAKLNPSTSYVSSPNQMYGHNTEVLTDDASLQSFMDHVKRIVVLRK</sequence>
<dbReference type="InterPro" id="IPR006900">
    <property type="entry name" value="Sec23/24_helical_dom"/>
</dbReference>
<keyword evidence="8 16" id="KW-0256">Endoplasmic reticulum</keyword>
<dbReference type="GO" id="GO:0008270">
    <property type="term" value="F:zinc ion binding"/>
    <property type="evidence" value="ECO:0007669"/>
    <property type="project" value="InterPro"/>
</dbReference>
<dbReference type="Pfam" id="PF08033">
    <property type="entry name" value="Sec23_BS"/>
    <property type="match status" value="1"/>
</dbReference>
<keyword evidence="7 16" id="KW-0479">Metal-binding</keyword>
<evidence type="ECO:0000259" key="19">
    <source>
        <dbReference type="Pfam" id="PF04811"/>
    </source>
</evidence>
<dbReference type="GO" id="GO:0000139">
    <property type="term" value="C:Golgi membrane"/>
    <property type="evidence" value="ECO:0007669"/>
    <property type="project" value="UniProtKB-SubCell"/>
</dbReference>
<evidence type="ECO:0000259" key="20">
    <source>
        <dbReference type="Pfam" id="PF04815"/>
    </source>
</evidence>
<evidence type="ECO:0000256" key="4">
    <source>
        <dbReference type="ARBA" id="ARBA00021212"/>
    </source>
</evidence>
<evidence type="ECO:0000256" key="2">
    <source>
        <dbReference type="ARBA" id="ARBA00004397"/>
    </source>
</evidence>
<dbReference type="GO" id="GO:0005096">
    <property type="term" value="F:GTPase activator activity"/>
    <property type="evidence" value="ECO:0007669"/>
    <property type="project" value="TreeGrafter"/>
</dbReference>
<organism evidence="22 23">
    <name type="scientific">Pichia sorbitophila (strain ATCC MYA-4447 / BCRC 22081 / CBS 7064 / NBRC 10061 / NRRL Y-12695)</name>
    <name type="common">Hybrid yeast</name>
    <dbReference type="NCBI Taxonomy" id="559304"/>
    <lineage>
        <taxon>Eukaryota</taxon>
        <taxon>Fungi</taxon>
        <taxon>Dikarya</taxon>
        <taxon>Ascomycota</taxon>
        <taxon>Saccharomycotina</taxon>
        <taxon>Pichiomycetes</taxon>
        <taxon>Debaryomycetaceae</taxon>
        <taxon>Millerozyma</taxon>
    </lineage>
</organism>
<evidence type="ECO:0000259" key="17">
    <source>
        <dbReference type="Pfam" id="PF00626"/>
    </source>
</evidence>
<feature type="domain" description="Sec23/Sec24 trunk" evidence="19">
    <location>
        <begin position="118"/>
        <end position="412"/>
    </location>
</feature>
<evidence type="ECO:0000256" key="1">
    <source>
        <dbReference type="ARBA" id="ARBA00004299"/>
    </source>
</evidence>
<evidence type="ECO:0000256" key="8">
    <source>
        <dbReference type="ARBA" id="ARBA00022824"/>
    </source>
</evidence>
<dbReference type="HOGENOM" id="CLU_008658_0_0_1"/>
<dbReference type="InterPro" id="IPR036175">
    <property type="entry name" value="Sec23/24_helical_dom_sf"/>
</dbReference>
<dbReference type="Pfam" id="PF04810">
    <property type="entry name" value="zf-Sec23_Sec24"/>
    <property type="match status" value="1"/>
</dbReference>
<evidence type="ECO:0000256" key="12">
    <source>
        <dbReference type="ARBA" id="ARBA00023034"/>
    </source>
</evidence>
<dbReference type="GO" id="GO:0005789">
    <property type="term" value="C:endoplasmic reticulum membrane"/>
    <property type="evidence" value="ECO:0007669"/>
    <property type="project" value="UniProtKB-SubCell"/>
</dbReference>
<reference evidence="22 23" key="1">
    <citation type="journal article" date="2012" name="G3 (Bethesda)">
        <title>Pichia sorbitophila, an interspecies yeast hybrid reveals early steps of genome resolution following polyploidization.</title>
        <authorList>
            <person name="Leh Louis V."/>
            <person name="Despons L."/>
            <person name="Friedrich A."/>
            <person name="Martin T."/>
            <person name="Durrens P."/>
            <person name="Casaregola S."/>
            <person name="Neuveglise C."/>
            <person name="Fairhead C."/>
            <person name="Marck C."/>
            <person name="Cruz J.A."/>
            <person name="Straub M.L."/>
            <person name="Kugler V."/>
            <person name="Sacerdot C."/>
            <person name="Uzunov Z."/>
            <person name="Thierry A."/>
            <person name="Weiss S."/>
            <person name="Bleykasten C."/>
            <person name="De Montigny J."/>
            <person name="Jacques N."/>
            <person name="Jung P."/>
            <person name="Lemaire M."/>
            <person name="Mallet S."/>
            <person name="Morel G."/>
            <person name="Richard G.F."/>
            <person name="Sarkar A."/>
            <person name="Savel G."/>
            <person name="Schacherer J."/>
            <person name="Seret M.L."/>
            <person name="Talla E."/>
            <person name="Samson G."/>
            <person name="Jubin C."/>
            <person name="Poulain J."/>
            <person name="Vacherie B."/>
            <person name="Barbe V."/>
            <person name="Pelletier E."/>
            <person name="Sherman D.J."/>
            <person name="Westhof E."/>
            <person name="Weissenbach J."/>
            <person name="Baret P.V."/>
            <person name="Wincker P."/>
            <person name="Gaillardin C."/>
            <person name="Dujon B."/>
            <person name="Souciet J.L."/>
        </authorList>
    </citation>
    <scope>NUCLEOTIDE SEQUENCE [LARGE SCALE GENOMIC DNA]</scope>
    <source>
        <strain evidence="23">ATCC MYA-4447 / BCRC 22081 / CBS 7064 / NBRC 10061 / NRRL Y-12695</strain>
    </source>
</reference>
<name>G8YRH1_PICSO</name>
<dbReference type="Pfam" id="PF04811">
    <property type="entry name" value="Sec23_trunk"/>
    <property type="match status" value="1"/>
</dbReference>
<dbReference type="InterPro" id="IPR036465">
    <property type="entry name" value="vWFA_dom_sf"/>
</dbReference>
<dbReference type="InterPro" id="IPR006895">
    <property type="entry name" value="Znf_Sec23_Sec24"/>
</dbReference>
<dbReference type="GO" id="GO:0070971">
    <property type="term" value="C:endoplasmic reticulum exit site"/>
    <property type="evidence" value="ECO:0007669"/>
    <property type="project" value="TreeGrafter"/>
</dbReference>
<proteinExistence type="inferred from homology"/>
<evidence type="ECO:0000259" key="21">
    <source>
        <dbReference type="Pfam" id="PF08033"/>
    </source>
</evidence>
<evidence type="ECO:0000256" key="7">
    <source>
        <dbReference type="ARBA" id="ARBA00022723"/>
    </source>
</evidence>
<dbReference type="STRING" id="559304.G8YRH1"/>
<dbReference type="InterPro" id="IPR012990">
    <property type="entry name" value="Beta-sandwich_Sec23_24"/>
</dbReference>
<dbReference type="SUPFAM" id="SSF81995">
    <property type="entry name" value="beta-sandwich domain of Sec23/24"/>
    <property type="match status" value="1"/>
</dbReference>
<dbReference type="Gene3D" id="1.20.120.730">
    <property type="entry name" value="Sec23/Sec24 helical domain"/>
    <property type="match status" value="1"/>
</dbReference>
<dbReference type="OrthoDB" id="10256289at2759"/>
<keyword evidence="12 16" id="KW-0333">Golgi apparatus</keyword>
<feature type="domain" description="Sec23/Sec24 helical" evidence="20">
    <location>
        <begin position="542"/>
        <end position="648"/>
    </location>
</feature>
<comment type="subcellular location">
    <subcellularLocation>
        <location evidence="16">Cytoplasm</location>
    </subcellularLocation>
    <subcellularLocation>
        <location evidence="1 16">Cytoplasmic vesicle</location>
        <location evidence="1 16">COPII-coated vesicle membrane</location>
        <topology evidence="1 16">Peripheral membrane protein</topology>
        <orientation evidence="1 16">Cytoplasmic side</orientation>
    </subcellularLocation>
    <subcellularLocation>
        <location evidence="2 16">Endoplasmic reticulum membrane</location>
        <topology evidence="2 16">Peripheral membrane protein</topology>
        <orientation evidence="2 16">Cytoplasmic side</orientation>
    </subcellularLocation>
    <subcellularLocation>
        <location evidence="16">Golgi apparatus membrane</location>
        <topology evidence="16">Peripheral membrane protein</topology>
        <orientation evidence="16">Cytoplasmic side</orientation>
    </subcellularLocation>
</comment>
<dbReference type="AlphaFoldDB" id="G8YRH1"/>
<feature type="domain" description="Sec23/Sec24 beta-sandwich" evidence="21">
    <location>
        <begin position="425"/>
        <end position="528"/>
    </location>
</feature>
<dbReference type="InterPro" id="IPR029006">
    <property type="entry name" value="ADF-H/Gelsolin-like_dom_sf"/>
</dbReference>
<keyword evidence="6 16" id="KW-0963">Cytoplasm</keyword>
<evidence type="ECO:0000256" key="16">
    <source>
        <dbReference type="RuleBase" id="RU365030"/>
    </source>
</evidence>
<dbReference type="InterPro" id="IPR036174">
    <property type="entry name" value="Znf_Sec23_Sec24_sf"/>
</dbReference>
<evidence type="ECO:0000256" key="11">
    <source>
        <dbReference type="ARBA" id="ARBA00022927"/>
    </source>
</evidence>
<evidence type="ECO:0000256" key="5">
    <source>
        <dbReference type="ARBA" id="ARBA00022448"/>
    </source>
</evidence>
<dbReference type="InterPro" id="IPR036180">
    <property type="entry name" value="Gelsolin-like_dom_sf"/>
</dbReference>
<keyword evidence="11 16" id="KW-0653">Protein transport</keyword>
<dbReference type="InterPro" id="IPR007123">
    <property type="entry name" value="Gelsolin-like_dom"/>
</dbReference>
<evidence type="ECO:0000256" key="3">
    <source>
        <dbReference type="ARBA" id="ARBA00009210"/>
    </source>
</evidence>
<dbReference type="EMBL" id="FO082057">
    <property type="protein sequence ID" value="CCE78158.1"/>
    <property type="molecule type" value="Genomic_DNA"/>
</dbReference>
<feature type="domain" description="Zinc finger Sec23/Sec24-type" evidence="18">
    <location>
        <begin position="54"/>
        <end position="90"/>
    </location>
</feature>
<dbReference type="FunFam" id="3.40.20.10:FF:000041">
    <property type="entry name" value="Protein transport protein SEC23"/>
    <property type="match status" value="1"/>
</dbReference>
<dbReference type="InterPro" id="IPR006896">
    <property type="entry name" value="Sec23/24_trunk_dom"/>
</dbReference>
<keyword evidence="14 16" id="KW-0968">Cytoplasmic vesicle</keyword>
<protein>
    <recommendedName>
        <fullName evidence="4 16">Protein transport protein SEC23</fullName>
    </recommendedName>
</protein>
<keyword evidence="23" id="KW-1185">Reference proteome</keyword>
<evidence type="ECO:0000256" key="10">
    <source>
        <dbReference type="ARBA" id="ARBA00022892"/>
    </source>
</evidence>
<evidence type="ECO:0000256" key="9">
    <source>
        <dbReference type="ARBA" id="ARBA00022833"/>
    </source>
</evidence>
<keyword evidence="13 16" id="KW-0472">Membrane</keyword>
<dbReference type="InterPro" id="IPR037364">
    <property type="entry name" value="Sec23"/>
</dbReference>
<dbReference type="Pfam" id="PF04815">
    <property type="entry name" value="Sec23_helical"/>
    <property type="match status" value="1"/>
</dbReference>
<dbReference type="SUPFAM" id="SSF53300">
    <property type="entry name" value="vWA-like"/>
    <property type="match status" value="1"/>
</dbReference>